<feature type="binding site" evidence="7">
    <location>
        <begin position="487"/>
        <end position="490"/>
    </location>
    <ligand>
        <name>deamido-NAD(+)</name>
        <dbReference type="ChEBI" id="CHEBI:58437"/>
        <note>ligand shared between two neighboring subunits</note>
    </ligand>
</feature>
<dbReference type="PANTHER" id="PTHR23090:SF9">
    <property type="entry name" value="GLUTAMINE-DEPENDENT NAD(+) SYNTHETASE"/>
    <property type="match status" value="1"/>
</dbReference>
<evidence type="ECO:0000256" key="2">
    <source>
        <dbReference type="ARBA" id="ARBA00007145"/>
    </source>
</evidence>
<organism evidence="11 12">
    <name type="scientific">Malonomonas rubra DSM 5091</name>
    <dbReference type="NCBI Taxonomy" id="1122189"/>
    <lineage>
        <taxon>Bacteria</taxon>
        <taxon>Pseudomonadati</taxon>
        <taxon>Thermodesulfobacteriota</taxon>
        <taxon>Desulfuromonadia</taxon>
        <taxon>Desulfuromonadales</taxon>
        <taxon>Geopsychrobacteraceae</taxon>
        <taxon>Malonomonas</taxon>
    </lineage>
</organism>
<comment type="caution">
    <text evidence="7">Lacks conserved residue(s) required for the propagation of feature annotation.</text>
</comment>
<dbReference type="GO" id="GO:0004359">
    <property type="term" value="F:glutaminase activity"/>
    <property type="evidence" value="ECO:0007669"/>
    <property type="project" value="InterPro"/>
</dbReference>
<dbReference type="GO" id="GO:0008795">
    <property type="term" value="F:NAD+ synthase activity"/>
    <property type="evidence" value="ECO:0007669"/>
    <property type="project" value="UniProtKB-UniRule"/>
</dbReference>
<feature type="domain" description="CN hydrolase" evidence="10">
    <location>
        <begin position="18"/>
        <end position="283"/>
    </location>
</feature>
<dbReference type="EC" id="6.3.5.1" evidence="7 8"/>
<feature type="binding site" evidence="7">
    <location>
        <position position="216"/>
    </location>
    <ligand>
        <name>L-glutamine</name>
        <dbReference type="ChEBI" id="CHEBI:58359"/>
    </ligand>
</feature>
<comment type="similarity">
    <text evidence="2 7 8">In the C-terminal section; belongs to the NAD synthetase family.</text>
</comment>
<dbReference type="CDD" id="cd07570">
    <property type="entry name" value="GAT_Gln-NAD-synth"/>
    <property type="match status" value="1"/>
</dbReference>
<dbReference type="Proteomes" id="UP000184171">
    <property type="component" value="Unassembled WGS sequence"/>
</dbReference>
<dbReference type="PROSITE" id="PS50263">
    <property type="entry name" value="CN_HYDROLASE"/>
    <property type="match status" value="1"/>
</dbReference>
<keyword evidence="12" id="KW-1185">Reference proteome</keyword>
<reference evidence="11 12" key="1">
    <citation type="submission" date="2016-11" db="EMBL/GenBank/DDBJ databases">
        <authorList>
            <person name="Jaros S."/>
            <person name="Januszkiewicz K."/>
            <person name="Wedrychowicz H."/>
        </authorList>
    </citation>
    <scope>NUCLEOTIDE SEQUENCE [LARGE SCALE GENOMIC DNA]</scope>
    <source>
        <strain evidence="11 12">DSM 5091</strain>
    </source>
</reference>
<comment type="catalytic activity">
    <reaction evidence="7 8">
        <text>deamido-NAD(+) + L-glutamine + ATP + H2O = L-glutamate + AMP + diphosphate + NAD(+) + H(+)</text>
        <dbReference type="Rhea" id="RHEA:24384"/>
        <dbReference type="ChEBI" id="CHEBI:15377"/>
        <dbReference type="ChEBI" id="CHEBI:15378"/>
        <dbReference type="ChEBI" id="CHEBI:29985"/>
        <dbReference type="ChEBI" id="CHEBI:30616"/>
        <dbReference type="ChEBI" id="CHEBI:33019"/>
        <dbReference type="ChEBI" id="CHEBI:57540"/>
        <dbReference type="ChEBI" id="CHEBI:58359"/>
        <dbReference type="ChEBI" id="CHEBI:58437"/>
        <dbReference type="ChEBI" id="CHEBI:456215"/>
        <dbReference type="EC" id="6.3.5.1"/>
    </reaction>
</comment>
<dbReference type="InterPro" id="IPR003694">
    <property type="entry name" value="NAD_synthase"/>
</dbReference>
<evidence type="ECO:0000256" key="5">
    <source>
        <dbReference type="ARBA" id="ARBA00022840"/>
    </source>
</evidence>
<dbReference type="InterPro" id="IPR022310">
    <property type="entry name" value="NAD/GMP_synthase"/>
</dbReference>
<evidence type="ECO:0000313" key="11">
    <source>
        <dbReference type="EMBL" id="SHI81262.1"/>
    </source>
</evidence>
<dbReference type="Gene3D" id="1.10.10.1140">
    <property type="entry name" value="Glutamine-dependent NAD+ synthetase, C-terminal domain"/>
    <property type="match status" value="1"/>
</dbReference>
<feature type="binding site" evidence="7">
    <location>
        <position position="210"/>
    </location>
    <ligand>
        <name>L-glutamine</name>
        <dbReference type="ChEBI" id="CHEBI:58359"/>
    </ligand>
</feature>
<sequence length="654" mass="72178">MTETASGQSINLADYGMLRLGVATPELRIADVDFNLEQICLLAKQASMQQCKLLLFPELCLSGYTCADLFFQRPLQHRVEQALIELAKFTADEKVALVVGAPLAASGRLFNCAVLIADGEICGVVPKTFLPNSGEFYEQRWFSSARERSSNYILIDGQQISFGDDLLFRAEEFPDCQIGIEICEDAWAVAPPSGSQALVGATLLLNLSASPEILGKQAYRRALVSAQSARCLAAYAYASAGPNESSTDLVFSGHSLIAENGQILAETERFQFDNQLAVADVDLERLVGERQRNSSFAAGHPVHNFRIQSFRLASADVSELKRPVARTPFVPPDDAERAARCQEIFLLQTSGLAKRLRHTGSKQVVIGLSGGLDSTLALLVTVKAFDRLGLDRKGIVAITMPGFGTTERTKGNAEVLAEELGTELRIVPIDAAVIQHFQDIGHDETRHDITYENSQARERTQILMDVANQVGGLVIGTGDLSELALGWCTYNGDHMSMYGVNVGVPKTLVRYLVDWCAKEEFSGRVSEVLIDVCNTPVSPELLPPDENGEIAQKTEQVVGPYELHDFFLYQVVRMHYAPAKVLMLAELAFSDMPREEIMKWLRQFYWRFFSQQFKRSCLPDGPKVGTVALSPRGDWRMPSDATVNLWLQQLESLA</sequence>
<feature type="active site" description="For glutaminase activity" evidence="7">
    <location>
        <position position="127"/>
    </location>
</feature>
<dbReference type="InterPro" id="IPR041856">
    <property type="entry name" value="NAD+_synth_C"/>
</dbReference>
<dbReference type="UniPathway" id="UPA00253">
    <property type="reaction ID" value="UER00334"/>
</dbReference>
<keyword evidence="5 7" id="KW-0067">ATP-binding</keyword>
<gene>
    <name evidence="7" type="primary">nadE</name>
    <name evidence="11" type="ORF">SAMN02745165_00966</name>
</gene>
<feature type="active site" description="Nucleophile; for glutaminase activity" evidence="7">
    <location>
        <position position="183"/>
    </location>
</feature>
<feature type="active site" description="Proton acceptor; for glutaminase activity" evidence="7">
    <location>
        <position position="58"/>
    </location>
</feature>
<dbReference type="SUPFAM" id="SSF56317">
    <property type="entry name" value="Carbon-nitrogen hydrolase"/>
    <property type="match status" value="1"/>
</dbReference>
<evidence type="ECO:0000256" key="4">
    <source>
        <dbReference type="ARBA" id="ARBA00022741"/>
    </source>
</evidence>
<dbReference type="InterPro" id="IPR014445">
    <property type="entry name" value="Gln-dep_NAD_synthase"/>
</dbReference>
<evidence type="ECO:0000256" key="1">
    <source>
        <dbReference type="ARBA" id="ARBA00005188"/>
    </source>
</evidence>
<feature type="binding site" evidence="7">
    <location>
        <position position="453"/>
    </location>
    <ligand>
        <name>deamido-NAD(+)</name>
        <dbReference type="ChEBI" id="CHEBI:58437"/>
        <note>ligand shared between two neighboring subunits</note>
    </ligand>
</feature>
<feature type="binding site" evidence="7">
    <location>
        <begin position="367"/>
        <end position="374"/>
    </location>
    <ligand>
        <name>ATP</name>
        <dbReference type="ChEBI" id="CHEBI:30616"/>
    </ligand>
</feature>
<evidence type="ECO:0000256" key="7">
    <source>
        <dbReference type="HAMAP-Rule" id="MF_02090"/>
    </source>
</evidence>
<keyword evidence="6 7" id="KW-0520">NAD</keyword>
<dbReference type="NCBIfam" id="NF002730">
    <property type="entry name" value="PRK02628.1"/>
    <property type="match status" value="1"/>
</dbReference>
<evidence type="ECO:0000256" key="9">
    <source>
        <dbReference type="RuleBase" id="RU003811"/>
    </source>
</evidence>
<proteinExistence type="inferred from homology"/>
<dbReference type="PIRSF" id="PIRSF006630">
    <property type="entry name" value="NADS_GAT"/>
    <property type="match status" value="1"/>
</dbReference>
<dbReference type="Gene3D" id="3.60.110.10">
    <property type="entry name" value="Carbon-nitrogen hydrolase"/>
    <property type="match status" value="1"/>
</dbReference>
<dbReference type="Pfam" id="PF02540">
    <property type="entry name" value="NAD_synthase"/>
    <property type="match status" value="1"/>
</dbReference>
<feature type="binding site" evidence="7">
    <location>
        <position position="477"/>
    </location>
    <ligand>
        <name>ATP</name>
        <dbReference type="ChEBI" id="CHEBI:30616"/>
    </ligand>
</feature>
<evidence type="ECO:0000256" key="6">
    <source>
        <dbReference type="ARBA" id="ARBA00023027"/>
    </source>
</evidence>
<name>A0A1M6E714_MALRU</name>
<dbReference type="InterPro" id="IPR036526">
    <property type="entry name" value="C-N_Hydrolase_sf"/>
</dbReference>
<dbReference type="GO" id="GO:0005737">
    <property type="term" value="C:cytoplasm"/>
    <property type="evidence" value="ECO:0007669"/>
    <property type="project" value="InterPro"/>
</dbReference>
<dbReference type="AlphaFoldDB" id="A0A1M6E714"/>
<dbReference type="GO" id="GO:0005524">
    <property type="term" value="F:ATP binding"/>
    <property type="evidence" value="ECO:0007669"/>
    <property type="project" value="UniProtKB-UniRule"/>
</dbReference>
<dbReference type="EMBL" id="FQZT01000002">
    <property type="protein sequence ID" value="SHI81262.1"/>
    <property type="molecule type" value="Genomic_DNA"/>
</dbReference>
<keyword evidence="3 7" id="KW-0436">Ligase</keyword>
<dbReference type="STRING" id="1122189.SAMN02745165_00966"/>
<dbReference type="CDD" id="cd00553">
    <property type="entry name" value="NAD_synthase"/>
    <property type="match status" value="1"/>
</dbReference>
<comment type="similarity">
    <text evidence="9">Belongs to the NAD synthetase family.</text>
</comment>
<dbReference type="GO" id="GO:0009435">
    <property type="term" value="P:NAD+ biosynthetic process"/>
    <property type="evidence" value="ECO:0007669"/>
    <property type="project" value="UniProtKB-UniRule"/>
</dbReference>
<dbReference type="Gene3D" id="3.40.50.620">
    <property type="entry name" value="HUPs"/>
    <property type="match status" value="1"/>
</dbReference>
<dbReference type="InterPro" id="IPR014729">
    <property type="entry name" value="Rossmann-like_a/b/a_fold"/>
</dbReference>
<comment type="function">
    <text evidence="7">Catalyzes the ATP-dependent amidation of deamido-NAD to form NAD. Uses L-glutamine as a nitrogen source.</text>
</comment>
<dbReference type="PANTHER" id="PTHR23090">
    <property type="entry name" value="NH 3 /GLUTAMINE-DEPENDENT NAD + SYNTHETASE"/>
    <property type="match status" value="1"/>
</dbReference>
<dbReference type="NCBIfam" id="TIGR00552">
    <property type="entry name" value="nadE"/>
    <property type="match status" value="1"/>
</dbReference>
<protein>
    <recommendedName>
        <fullName evidence="7 8">Glutamine-dependent NAD(+) synthetase</fullName>
        <ecNumber evidence="7 8">6.3.5.1</ecNumber>
    </recommendedName>
    <alternativeName>
        <fullName evidence="7 8">NAD(+) synthase [glutamine-hydrolyzing]</fullName>
    </alternativeName>
</protein>
<feature type="binding site" evidence="7">
    <location>
        <position position="614"/>
    </location>
    <ligand>
        <name>deamido-NAD(+)</name>
        <dbReference type="ChEBI" id="CHEBI:58437"/>
        <note>ligand shared between two neighboring subunits</note>
    </ligand>
</feature>
<dbReference type="OrthoDB" id="9799210at2"/>
<keyword evidence="4 7" id="KW-0547">Nucleotide-binding</keyword>
<dbReference type="InterPro" id="IPR003010">
    <property type="entry name" value="C-N_Hydrolase"/>
</dbReference>
<feature type="binding site" evidence="7">
    <location>
        <position position="482"/>
    </location>
    <ligand>
        <name>deamido-NAD(+)</name>
        <dbReference type="ChEBI" id="CHEBI:58437"/>
        <note>ligand shared between two neighboring subunits</note>
    </ligand>
</feature>
<dbReference type="Pfam" id="PF00795">
    <property type="entry name" value="CN_hydrolase"/>
    <property type="match status" value="1"/>
</dbReference>
<dbReference type="GO" id="GO:0003952">
    <property type="term" value="F:NAD+ synthase (glutamine-hydrolyzing) activity"/>
    <property type="evidence" value="ECO:0007669"/>
    <property type="project" value="UniProtKB-UniRule"/>
</dbReference>
<dbReference type="RefSeq" id="WP_072906100.1">
    <property type="nucleotide sequence ID" value="NZ_FQZT01000002.1"/>
</dbReference>
<accession>A0A1M6E714</accession>
<evidence type="ECO:0000256" key="8">
    <source>
        <dbReference type="PIRNR" id="PIRNR006630"/>
    </source>
</evidence>
<evidence type="ECO:0000313" key="12">
    <source>
        <dbReference type="Proteomes" id="UP000184171"/>
    </source>
</evidence>
<comment type="pathway">
    <text evidence="1 7 8">Cofactor biosynthesis; NAD(+) biosynthesis; NAD(+) from deamido-NAD(+) (L-Gln route): step 1/1.</text>
</comment>
<dbReference type="SUPFAM" id="SSF52402">
    <property type="entry name" value="Adenine nucleotide alpha hydrolases-like"/>
    <property type="match status" value="1"/>
</dbReference>
<evidence type="ECO:0000256" key="3">
    <source>
        <dbReference type="ARBA" id="ARBA00022598"/>
    </source>
</evidence>
<dbReference type="HAMAP" id="MF_02090">
    <property type="entry name" value="NadE_glutamine_dep"/>
    <property type="match status" value="1"/>
</dbReference>
<evidence type="ECO:0000259" key="10">
    <source>
        <dbReference type="PROSITE" id="PS50263"/>
    </source>
</evidence>